<dbReference type="OrthoDB" id="2286050at2759"/>
<dbReference type="Proteomes" id="UP000650833">
    <property type="component" value="Unassembled WGS sequence"/>
</dbReference>
<dbReference type="InterPro" id="IPR026588">
    <property type="entry name" value="Choice_anch_A"/>
</dbReference>
<organism evidence="3 4">
    <name type="scientific">Mucor plumbeus</name>
    <dbReference type="NCBI Taxonomy" id="97098"/>
    <lineage>
        <taxon>Eukaryota</taxon>
        <taxon>Fungi</taxon>
        <taxon>Fungi incertae sedis</taxon>
        <taxon>Mucoromycota</taxon>
        <taxon>Mucoromycotina</taxon>
        <taxon>Mucoromycetes</taxon>
        <taxon>Mucorales</taxon>
        <taxon>Mucorineae</taxon>
        <taxon>Mucoraceae</taxon>
        <taxon>Mucor</taxon>
    </lineage>
</organism>
<name>A0A8H7UYI7_9FUNG</name>
<keyword evidence="1" id="KW-0732">Signal</keyword>
<proteinExistence type="predicted"/>
<feature type="chain" id="PRO_5034585240" description="Choice-of-anchor A domain-containing protein" evidence="1">
    <location>
        <begin position="22"/>
        <end position="238"/>
    </location>
</feature>
<dbReference type="EMBL" id="JAEPRC010000459">
    <property type="protein sequence ID" value="KAG2196793.1"/>
    <property type="molecule type" value="Genomic_DNA"/>
</dbReference>
<evidence type="ECO:0000313" key="4">
    <source>
        <dbReference type="Proteomes" id="UP000650833"/>
    </source>
</evidence>
<accession>A0A8H7UYI7</accession>
<reference evidence="3" key="1">
    <citation type="submission" date="2020-12" db="EMBL/GenBank/DDBJ databases">
        <title>Metabolic potential, ecology and presence of endohyphal bacteria is reflected in genomic diversity of Mucoromycotina.</title>
        <authorList>
            <person name="Muszewska A."/>
            <person name="Okrasinska A."/>
            <person name="Steczkiewicz K."/>
            <person name="Drgas O."/>
            <person name="Orlowska M."/>
            <person name="Perlinska-Lenart U."/>
            <person name="Aleksandrzak-Piekarczyk T."/>
            <person name="Szatraj K."/>
            <person name="Zielenkiewicz U."/>
            <person name="Pilsyk S."/>
            <person name="Malc E."/>
            <person name="Mieczkowski P."/>
            <person name="Kruszewska J.S."/>
            <person name="Biernat P."/>
            <person name="Pawlowska J."/>
        </authorList>
    </citation>
    <scope>NUCLEOTIDE SEQUENCE</scope>
    <source>
        <strain evidence="3">CBS 226.32</strain>
    </source>
</reference>
<evidence type="ECO:0000313" key="3">
    <source>
        <dbReference type="EMBL" id="KAG2196793.1"/>
    </source>
</evidence>
<comment type="caution">
    <text evidence="3">The sequence shown here is derived from an EMBL/GenBank/DDBJ whole genome shotgun (WGS) entry which is preliminary data.</text>
</comment>
<dbReference type="AlphaFoldDB" id="A0A8H7UYI7"/>
<feature type="signal peptide" evidence="1">
    <location>
        <begin position="1"/>
        <end position="21"/>
    </location>
</feature>
<gene>
    <name evidence="3" type="ORF">INT46_006294</name>
</gene>
<keyword evidence="4" id="KW-1185">Reference proteome</keyword>
<evidence type="ECO:0000259" key="2">
    <source>
        <dbReference type="Pfam" id="PF20597"/>
    </source>
</evidence>
<evidence type="ECO:0000256" key="1">
    <source>
        <dbReference type="SAM" id="SignalP"/>
    </source>
</evidence>
<dbReference type="Pfam" id="PF20597">
    <property type="entry name" value="pAdhesive_15"/>
    <property type="match status" value="1"/>
</dbReference>
<protein>
    <recommendedName>
        <fullName evidence="2">Choice-of-anchor A domain-containing protein</fullName>
    </recommendedName>
</protein>
<feature type="domain" description="Choice-of-anchor A" evidence="2">
    <location>
        <begin position="47"/>
        <end position="185"/>
    </location>
</feature>
<sequence length="238" mass="25798">MKNQLMNLSLILTAWALGVNAAPTSQITEASVEDVCSLLTSLSTETQMLTKFNGVFFGDFKSGKHAGSQGPLAIGGSFTADDAFINQRNQVTCAAETDSVFGHHGLILRGDSHSSSIRVNGFANVLKNENIVTPLKECSVKETATDFNFERTRSNAIGMSQHIAGMFPNWNINEMGVLVNIVTEGVEVKQPFNLFSMPVACNHATCEAKNYFNCAADHMCEVPNHFAYAPVWQVALSS</sequence>